<protein>
    <recommendedName>
        <fullName evidence="2">Arrestin C-terminal-like domain-containing protein</fullName>
    </recommendedName>
</protein>
<dbReference type="GeneID" id="30984076"/>
<dbReference type="RefSeq" id="XP_020064298.1">
    <property type="nucleotide sequence ID" value="XM_020209940.1"/>
</dbReference>
<reference evidence="4" key="1">
    <citation type="submission" date="2016-05" db="EMBL/GenBank/DDBJ databases">
        <title>Comparative genomics of biotechnologically important yeasts.</title>
        <authorList>
            <consortium name="DOE Joint Genome Institute"/>
            <person name="Riley R."/>
            <person name="Haridas S."/>
            <person name="Wolfe K.H."/>
            <person name="Lopes M.R."/>
            <person name="Hittinger C.T."/>
            <person name="Goker M."/>
            <person name="Salamov A."/>
            <person name="Wisecaver J."/>
            <person name="Long T.M."/>
            <person name="Aerts A.L."/>
            <person name="Barry K."/>
            <person name="Choi C."/>
            <person name="Clum A."/>
            <person name="Coughlan A.Y."/>
            <person name="Deshpande S."/>
            <person name="Douglass A.P."/>
            <person name="Hanson S.J."/>
            <person name="Klenk H.-P."/>
            <person name="Labutti K."/>
            <person name="Lapidus A."/>
            <person name="Lindquist E."/>
            <person name="Lipzen A."/>
            <person name="Meier-Kolthoff J.P."/>
            <person name="Ohm R.A."/>
            <person name="Otillar R.P."/>
            <person name="Pangilinan J."/>
            <person name="Peng Y."/>
            <person name="Rokas A."/>
            <person name="Rosa C.A."/>
            <person name="Scheuner C."/>
            <person name="Sibirny A.A."/>
            <person name="Slot J.C."/>
            <person name="Stielow J.B."/>
            <person name="Sun H."/>
            <person name="Kurtzman C.P."/>
            <person name="Blackwell M."/>
            <person name="Grigoriev I.V."/>
            <person name="Jeffries T.W."/>
        </authorList>
    </citation>
    <scope>NUCLEOTIDE SEQUENCE [LARGE SCALE GENOMIC DNA]</scope>
    <source>
        <strain evidence="4">NRRL Y-17324</strain>
    </source>
</reference>
<dbReference type="STRING" id="984487.A0A1E4SI48"/>
<feature type="non-terminal residue" evidence="3">
    <location>
        <position position="965"/>
    </location>
</feature>
<dbReference type="InterPro" id="IPR011022">
    <property type="entry name" value="Arrestin_C-like"/>
</dbReference>
<feature type="compositionally biased region" description="Polar residues" evidence="1">
    <location>
        <begin position="679"/>
        <end position="708"/>
    </location>
</feature>
<feature type="compositionally biased region" description="Polar residues" evidence="1">
    <location>
        <begin position="865"/>
        <end position="877"/>
    </location>
</feature>
<dbReference type="OrthoDB" id="2333384at2759"/>
<accession>A0A1E4SI48</accession>
<sequence>MPRAFSLDKFKHKVGRRSSEPLLLVEPNPSASDRRSSTSNPSIVISDPNPRNHADDSETGPQYASLTAHPRLRAHGSTHAANTSKKQVKELIKQESAHIILKKLVHTLHELGLQNPIPLKATNGSPNGSVSKTTKLYVANTNDCIYLAPASLASFTYEDVENGGNASNSNNLNANDLLDMDSEYNQHASHDDESAVVSDDDDPILSSHFNENVRRHSNSFNNSVTADPNLENIPSRLQQKMDSFSSPNYLCTKIDSDKPIPHTFAVIIELSKDTRSVRDVKFEFQSMTNILWPTGDPYSKGHVRERFRIGHMEWNTSLGEADYYINSSNTNDVKTKKLTPDDLARRTREYKLINIRDLANGVDKANKAKEDNWLTTSSNGTLSYSTPGASSSSPNDVFKAGHYVFLLPILLPQHIPATIVSINGSLEHSLFVSFSKTSDKINRKVKVLGNYQLPMVRTPPSFANSIADKPIYVNRVWNDSLHYIITFPKKYVALGAEHVVNVKLVPLVKDVIIKRIKFNVLERITYVSKNLSKEYDYDSEDPYYLRGLSSDNKVRERVVPLCELKTKMKPNNTSGNEPYKEEVIKCPENNLLFVCYEPDDELDNLNLNDPLCKGDQQPNTTIASPLDINIALPFLTTRTDKTMLTNSDGDDSDLTPRQGSISNDRFASVDGMGKRPSKSDQGAPSSPGLSPTSPIIGTLETNMSHSFSNNEDYSSMNDFFTPDSSAYINDEHGTSSSPSENIQLGFTHVARALYPDSNFRHVQIHHRLQVCFRISKPDPKDDFRMHHYEVVVDTPLILVSSKCNDESIQLPEYDEIFTTQEFGEPTGSKPRFRTPNFGTASYDNNGVTIKALNEQGDERLPSFEEATSTPSSPITRTFSISEDPLSRIPSISALGPSFNPNYLPRGPAPAYEAPSSPSPARPSNLEDPVLGPLNIDQLVNLDSASSSSTIRTSRLRSSLVSSFAP</sequence>
<keyword evidence="4" id="KW-1185">Reference proteome</keyword>
<evidence type="ECO:0000313" key="3">
    <source>
        <dbReference type="EMBL" id="ODV79176.1"/>
    </source>
</evidence>
<evidence type="ECO:0000256" key="1">
    <source>
        <dbReference type="SAM" id="MobiDB-lite"/>
    </source>
</evidence>
<feature type="region of interest" description="Disordered" evidence="1">
    <location>
        <begin position="856"/>
        <end position="877"/>
    </location>
</feature>
<dbReference type="Proteomes" id="UP000094285">
    <property type="component" value="Unassembled WGS sequence"/>
</dbReference>
<evidence type="ECO:0000259" key="2">
    <source>
        <dbReference type="SMART" id="SM01017"/>
    </source>
</evidence>
<feature type="region of interest" description="Disordered" evidence="1">
    <location>
        <begin position="905"/>
        <end position="931"/>
    </location>
</feature>
<organism evidence="3 4">
    <name type="scientific">Suhomyces tanzawaensis NRRL Y-17324</name>
    <dbReference type="NCBI Taxonomy" id="984487"/>
    <lineage>
        <taxon>Eukaryota</taxon>
        <taxon>Fungi</taxon>
        <taxon>Dikarya</taxon>
        <taxon>Ascomycota</taxon>
        <taxon>Saccharomycotina</taxon>
        <taxon>Pichiomycetes</taxon>
        <taxon>Debaryomycetaceae</taxon>
        <taxon>Suhomyces</taxon>
    </lineage>
</organism>
<dbReference type="SMART" id="SM01017">
    <property type="entry name" value="Arrestin_C"/>
    <property type="match status" value="1"/>
</dbReference>
<feature type="compositionally biased region" description="Polar residues" evidence="1">
    <location>
        <begin position="655"/>
        <end position="665"/>
    </location>
</feature>
<evidence type="ECO:0000313" key="4">
    <source>
        <dbReference type="Proteomes" id="UP000094285"/>
    </source>
</evidence>
<dbReference type="EMBL" id="KV453912">
    <property type="protein sequence ID" value="ODV79176.1"/>
    <property type="molecule type" value="Genomic_DNA"/>
</dbReference>
<gene>
    <name evidence="3" type="ORF">CANTADRAFT_51430</name>
</gene>
<feature type="domain" description="Arrestin C-terminal-like" evidence="2">
    <location>
        <begin position="477"/>
        <end position="803"/>
    </location>
</feature>
<feature type="region of interest" description="Disordered" evidence="1">
    <location>
        <begin position="641"/>
        <end position="708"/>
    </location>
</feature>
<proteinExistence type="predicted"/>
<feature type="region of interest" description="Disordered" evidence="1">
    <location>
        <begin position="1"/>
        <end position="63"/>
    </location>
</feature>
<dbReference type="AlphaFoldDB" id="A0A1E4SI48"/>
<name>A0A1E4SI48_9ASCO</name>